<dbReference type="OrthoDB" id="10045006at2759"/>
<reference evidence="2 3" key="1">
    <citation type="submission" date="2020-04" db="EMBL/GenBank/DDBJ databases">
        <authorList>
            <person name="Alioto T."/>
            <person name="Alioto T."/>
            <person name="Gomez Garrido J."/>
        </authorList>
    </citation>
    <scope>NUCLEOTIDE SEQUENCE [LARGE SCALE GENOMIC DNA]</scope>
</reference>
<evidence type="ECO:0000313" key="3">
    <source>
        <dbReference type="Proteomes" id="UP000494165"/>
    </source>
</evidence>
<comment type="similarity">
    <text evidence="1">Belongs to the BtpA family.</text>
</comment>
<accession>A0A8S1CI86</accession>
<protein>
    <recommendedName>
        <fullName evidence="4">BtpA family membrane complex biogenesis protein</fullName>
    </recommendedName>
</protein>
<dbReference type="AlphaFoldDB" id="A0A8S1CI86"/>
<evidence type="ECO:0000256" key="1">
    <source>
        <dbReference type="ARBA" id="ARBA00006007"/>
    </source>
</evidence>
<gene>
    <name evidence="2" type="ORF">CLODIP_2_CD00320</name>
</gene>
<comment type="caution">
    <text evidence="2">The sequence shown here is derived from an EMBL/GenBank/DDBJ whole genome shotgun (WGS) entry which is preliminary data.</text>
</comment>
<dbReference type="NCBIfam" id="TIGR00259">
    <property type="entry name" value="thylakoid_BtpA"/>
    <property type="match status" value="1"/>
</dbReference>
<evidence type="ECO:0000313" key="2">
    <source>
        <dbReference type="EMBL" id="CAB3367332.1"/>
    </source>
</evidence>
<organism evidence="2 3">
    <name type="scientific">Cloeon dipterum</name>
    <dbReference type="NCBI Taxonomy" id="197152"/>
    <lineage>
        <taxon>Eukaryota</taxon>
        <taxon>Metazoa</taxon>
        <taxon>Ecdysozoa</taxon>
        <taxon>Arthropoda</taxon>
        <taxon>Hexapoda</taxon>
        <taxon>Insecta</taxon>
        <taxon>Pterygota</taxon>
        <taxon>Palaeoptera</taxon>
        <taxon>Ephemeroptera</taxon>
        <taxon>Pisciforma</taxon>
        <taxon>Baetidae</taxon>
        <taxon>Cloeon</taxon>
    </lineage>
</organism>
<dbReference type="Pfam" id="PF03437">
    <property type="entry name" value="BtpA"/>
    <property type="match status" value="1"/>
</dbReference>
<dbReference type="SUPFAM" id="SSF51366">
    <property type="entry name" value="Ribulose-phoshate binding barrel"/>
    <property type="match status" value="1"/>
</dbReference>
<dbReference type="PANTHER" id="PTHR21381:SF3">
    <property type="entry name" value="SGC REGION PROTEIN SGCQ-RELATED"/>
    <property type="match status" value="1"/>
</dbReference>
<dbReference type="EMBL" id="CADEPI010000030">
    <property type="protein sequence ID" value="CAB3367332.1"/>
    <property type="molecule type" value="Genomic_DNA"/>
</dbReference>
<dbReference type="InterPro" id="IPR011060">
    <property type="entry name" value="RibuloseP-bd_barrel"/>
</dbReference>
<dbReference type="PANTHER" id="PTHR21381">
    <property type="entry name" value="ZGC:162297"/>
    <property type="match status" value="1"/>
</dbReference>
<dbReference type="InterPro" id="IPR005137">
    <property type="entry name" value="BtpA"/>
</dbReference>
<dbReference type="PIRSF" id="PIRSF005956">
    <property type="entry name" value="BtpA"/>
    <property type="match status" value="1"/>
</dbReference>
<name>A0A8S1CI86_9INSE</name>
<keyword evidence="3" id="KW-1185">Reference proteome</keyword>
<sequence>MIHVDALPGTPLYGGSVSRLIEKACRDAEVYARSNIDGICIENMHDVPYVKSHELRPETTAVMGRVCAEVKRLVGGRIACGVQILAGGNLQALAVAQAADLQFIRAEGFVFGHVGDEGYHDSCAGKLLRYRRELAADHVLIFTDVKKKHSSHAITGDVSIEETAKAAEFFLSDGLIVTGSATGDPVNQSDLVGVKKSTSLPVLVGSGTTLENVRETAKNADALIVGTHFKRDGRWQNEVDGERVKRIMENIVEIK</sequence>
<proteinExistence type="inferred from homology"/>
<dbReference type="Proteomes" id="UP000494165">
    <property type="component" value="Unassembled WGS sequence"/>
</dbReference>
<evidence type="ECO:0008006" key="4">
    <source>
        <dbReference type="Google" id="ProtNLM"/>
    </source>
</evidence>